<dbReference type="InterPro" id="IPR028989">
    <property type="entry name" value="RimP_N"/>
</dbReference>
<organism evidence="4 5">
    <name type="scientific">Candidatus Magnetobacterium casense</name>
    <dbReference type="NCBI Taxonomy" id="1455061"/>
    <lineage>
        <taxon>Bacteria</taxon>
        <taxon>Pseudomonadati</taxon>
        <taxon>Nitrospirota</taxon>
        <taxon>Thermodesulfovibrionia</taxon>
        <taxon>Thermodesulfovibrionales</taxon>
        <taxon>Candidatus Magnetobacteriaceae</taxon>
        <taxon>Candidatus Magnetobacterium</taxon>
    </lineage>
</organism>
<accession>A0ABS6S2D8</accession>
<dbReference type="Pfam" id="PF17384">
    <property type="entry name" value="DUF150_C"/>
    <property type="match status" value="1"/>
</dbReference>
<keyword evidence="5" id="KW-1185">Reference proteome</keyword>
<protein>
    <recommendedName>
        <fullName evidence="1">Ribosome maturation factor RimP</fullName>
    </recommendedName>
</protein>
<feature type="domain" description="Ribosome maturation factor RimP N-terminal" evidence="2">
    <location>
        <begin position="14"/>
        <end position="86"/>
    </location>
</feature>
<proteinExistence type="inferred from homology"/>
<feature type="domain" description="Ribosome maturation factor RimP C-terminal" evidence="3">
    <location>
        <begin position="89"/>
        <end position="153"/>
    </location>
</feature>
<dbReference type="InterPro" id="IPR003728">
    <property type="entry name" value="Ribosome_maturation_RimP"/>
</dbReference>
<keyword evidence="1" id="KW-0690">Ribosome biogenesis</keyword>
<evidence type="ECO:0000259" key="2">
    <source>
        <dbReference type="Pfam" id="PF02576"/>
    </source>
</evidence>
<dbReference type="PANTHER" id="PTHR33867">
    <property type="entry name" value="RIBOSOME MATURATION FACTOR RIMP"/>
    <property type="match status" value="1"/>
</dbReference>
<dbReference type="InterPro" id="IPR028998">
    <property type="entry name" value="RimP_C"/>
</dbReference>
<dbReference type="PANTHER" id="PTHR33867:SF1">
    <property type="entry name" value="RIBOSOME MATURATION FACTOR RIMP"/>
    <property type="match status" value="1"/>
</dbReference>
<keyword evidence="1" id="KW-0963">Cytoplasm</keyword>
<name>A0ABS6S2D8_9BACT</name>
<comment type="subcellular location">
    <subcellularLocation>
        <location evidence="1">Cytoplasm</location>
    </subcellularLocation>
</comment>
<comment type="caution">
    <text evidence="4">The sequence shown here is derived from an EMBL/GenBank/DDBJ whole genome shotgun (WGS) entry which is preliminary data.</text>
</comment>
<gene>
    <name evidence="1" type="primary">rimP</name>
    <name evidence="4" type="ORF">HWQ67_15470</name>
</gene>
<comment type="function">
    <text evidence="1">Required for maturation of 30S ribosomal subunits.</text>
</comment>
<dbReference type="Proteomes" id="UP001196980">
    <property type="component" value="Unassembled WGS sequence"/>
</dbReference>
<dbReference type="EMBL" id="JABXWD010000399">
    <property type="protein sequence ID" value="MBV6342981.1"/>
    <property type="molecule type" value="Genomic_DNA"/>
</dbReference>
<comment type="similarity">
    <text evidence="1">Belongs to the RimP family.</text>
</comment>
<evidence type="ECO:0000259" key="3">
    <source>
        <dbReference type="Pfam" id="PF17384"/>
    </source>
</evidence>
<evidence type="ECO:0000256" key="1">
    <source>
        <dbReference type="HAMAP-Rule" id="MF_01077"/>
    </source>
</evidence>
<dbReference type="CDD" id="cd01734">
    <property type="entry name" value="YlxS_C"/>
    <property type="match status" value="1"/>
</dbReference>
<reference evidence="4 5" key="1">
    <citation type="journal article" date="2020" name="J Geophys Res Biogeosci">
        <title>Magnetotaxis as an Adaptation to Enable Bacterial Shuttling of Microbial Sulfur and Sulfur Cycling Across Aquatic Oxic#Anoxic Interfaces.</title>
        <authorList>
            <person name="Li J."/>
            <person name="Liu P."/>
            <person name="Wang J."/>
            <person name="Roberts A.P."/>
            <person name="Pan Y."/>
        </authorList>
    </citation>
    <scope>NUCLEOTIDE SEQUENCE [LARGE SCALE GENOMIC DNA]</scope>
    <source>
        <strain evidence="4 5">MYR-1_YQ</strain>
    </source>
</reference>
<dbReference type="HAMAP" id="MF_01077">
    <property type="entry name" value="RimP"/>
    <property type="match status" value="1"/>
</dbReference>
<sequence>MMPAGLTDKRLRPLVQEVAEVVGVELVDVVLKGTGRRRVLSITIDSSSGVTLEDCSNVSRQLSAVLDVEDIIPGPYTLEVTSPGIDRPLKTREDFAKSIGKLLRVVSKEKIGKQSFFLGRLFDVTANSILLEEDKKNVEIPFDNISKAQVEIEIR</sequence>
<evidence type="ECO:0000313" key="5">
    <source>
        <dbReference type="Proteomes" id="UP001196980"/>
    </source>
</evidence>
<dbReference type="RefSeq" id="WP_218253587.1">
    <property type="nucleotide sequence ID" value="NZ_JABXWD010000399.1"/>
</dbReference>
<evidence type="ECO:0000313" key="4">
    <source>
        <dbReference type="EMBL" id="MBV6342981.1"/>
    </source>
</evidence>
<dbReference type="Pfam" id="PF02576">
    <property type="entry name" value="RimP_N"/>
    <property type="match status" value="1"/>
</dbReference>